<reference evidence="2" key="1">
    <citation type="submission" date="2018-05" db="EMBL/GenBank/DDBJ databases">
        <authorList>
            <person name="Cea G.-C."/>
            <person name="William W."/>
        </authorList>
    </citation>
    <scope>NUCLEOTIDE SEQUENCE [LARGE SCALE GENOMIC DNA]</scope>
    <source>
        <strain evidence="2">DB21MT 5</strain>
    </source>
</reference>
<proteinExistence type="predicted"/>
<evidence type="ECO:0000313" key="1">
    <source>
        <dbReference type="EMBL" id="SQD78303.1"/>
    </source>
</evidence>
<gene>
    <name evidence="1" type="ORF">MORIYA_1825</name>
</gene>
<protein>
    <submittedName>
        <fullName evidence="1">Uncharacterized protein</fullName>
    </submittedName>
</protein>
<dbReference type="KEGG" id="mya:MORIYA_1825"/>
<organism evidence="1 2">
    <name type="scientific">Moritella yayanosii</name>
    <dbReference type="NCBI Taxonomy" id="69539"/>
    <lineage>
        <taxon>Bacteria</taxon>
        <taxon>Pseudomonadati</taxon>
        <taxon>Pseudomonadota</taxon>
        <taxon>Gammaproteobacteria</taxon>
        <taxon>Alteromonadales</taxon>
        <taxon>Moritellaceae</taxon>
        <taxon>Moritella</taxon>
    </lineage>
</organism>
<evidence type="ECO:0000313" key="2">
    <source>
        <dbReference type="Proteomes" id="UP000250163"/>
    </source>
</evidence>
<accession>A0A330LNN6</accession>
<dbReference type="AlphaFoldDB" id="A0A330LNN6"/>
<name>A0A330LNN6_9GAMM</name>
<dbReference type="EMBL" id="LS483250">
    <property type="protein sequence ID" value="SQD78303.1"/>
    <property type="molecule type" value="Genomic_DNA"/>
</dbReference>
<dbReference type="Proteomes" id="UP000250163">
    <property type="component" value="Chromosome MORIYA"/>
</dbReference>
<keyword evidence="2" id="KW-1185">Reference proteome</keyword>
<sequence>MNNINNVSDILSENAVDANEQSNVLNTEATKLYDSVAIYTV</sequence>